<gene>
    <name evidence="1" type="ORF">GCM10025778_31640</name>
</gene>
<sequence>MPGPYPGQAAALQLNAHRAGLGAGGVLDLVPVLVGHPVLLGRGTAVCAIETAQFGEETGVELGGAIRRAVERADGAGCRAARGIDLSAEDLEPWFGTYTSCCGR</sequence>
<protein>
    <submittedName>
        <fullName evidence="1">Uncharacterized protein</fullName>
    </submittedName>
</protein>
<comment type="caution">
    <text evidence="1">The sequence shown here is derived from an EMBL/GenBank/DDBJ whole genome shotgun (WGS) entry which is preliminary data.</text>
</comment>
<proteinExistence type="predicted"/>
<accession>A0ABP9TUJ7</accession>
<name>A0ABP9TUJ7_9MICC</name>
<dbReference type="Proteomes" id="UP001501257">
    <property type="component" value="Unassembled WGS sequence"/>
</dbReference>
<organism evidence="1 2">
    <name type="scientific">Paeniglutamicibacter antarcticus</name>
    <dbReference type="NCBI Taxonomy" id="494023"/>
    <lineage>
        <taxon>Bacteria</taxon>
        <taxon>Bacillati</taxon>
        <taxon>Actinomycetota</taxon>
        <taxon>Actinomycetes</taxon>
        <taxon>Micrococcales</taxon>
        <taxon>Micrococcaceae</taxon>
        <taxon>Paeniglutamicibacter</taxon>
    </lineage>
</organism>
<evidence type="ECO:0000313" key="1">
    <source>
        <dbReference type="EMBL" id="GAA5228625.1"/>
    </source>
</evidence>
<dbReference type="EMBL" id="BAABLK010000084">
    <property type="protein sequence ID" value="GAA5228625.1"/>
    <property type="molecule type" value="Genomic_DNA"/>
</dbReference>
<reference evidence="2" key="1">
    <citation type="journal article" date="2019" name="Int. J. Syst. Evol. Microbiol.">
        <title>The Global Catalogue of Microorganisms (GCM) 10K type strain sequencing project: providing services to taxonomists for standard genome sequencing and annotation.</title>
        <authorList>
            <consortium name="The Broad Institute Genomics Platform"/>
            <consortium name="The Broad Institute Genome Sequencing Center for Infectious Disease"/>
            <person name="Wu L."/>
            <person name="Ma J."/>
        </authorList>
    </citation>
    <scope>NUCLEOTIDE SEQUENCE [LARGE SCALE GENOMIC DNA]</scope>
    <source>
        <strain evidence="2">JCM 18952</strain>
    </source>
</reference>
<keyword evidence="2" id="KW-1185">Reference proteome</keyword>
<evidence type="ECO:0000313" key="2">
    <source>
        <dbReference type="Proteomes" id="UP001501257"/>
    </source>
</evidence>